<proteinExistence type="predicted"/>
<sequence>MTDKQDLKQQVESLCSLSDKEWQTFAARLNYREIKKGDYVLYQDRVCDFVAFVQSGAFVYFRSLENGTEYTTDFGFNGEWIGDMYSRLNGIPSFLNIKALEDSAIHILYQKDLDELLSAIPALEKLLRILVERAFLKIVRQSLHFQIVDAKERYLKLMEESPEILQRVPLYHIANYLGIAPKSLSRIRKNTVKGRQP</sequence>
<evidence type="ECO:0000313" key="5">
    <source>
        <dbReference type="Proteomes" id="UP001326715"/>
    </source>
</evidence>
<keyword evidence="2" id="KW-0808">Transferase</keyword>
<reference evidence="3 5" key="2">
    <citation type="submission" date="2023-11" db="EMBL/GenBank/DDBJ databases">
        <title>MicrobeMod: A computational toolkit for identifying prokaryotic methylation and restriction-modification with nanopore sequencing.</title>
        <authorList>
            <person name="Crits-Christoph A."/>
            <person name="Kang S.C."/>
            <person name="Lee H."/>
            <person name="Ostrov N."/>
        </authorList>
    </citation>
    <scope>NUCLEOTIDE SEQUENCE [LARGE SCALE GENOMIC DNA]</scope>
    <source>
        <strain evidence="3 5">ATCC 23090</strain>
    </source>
</reference>
<dbReference type="SUPFAM" id="SSF51206">
    <property type="entry name" value="cAMP-binding domain-like"/>
    <property type="match status" value="1"/>
</dbReference>
<dbReference type="InterPro" id="IPR018490">
    <property type="entry name" value="cNMP-bd_dom_sf"/>
</dbReference>
<reference evidence="2 4" key="1">
    <citation type="submission" date="2016-11" db="EMBL/GenBank/DDBJ databases">
        <authorList>
            <person name="Jaros S."/>
            <person name="Januszkiewicz K."/>
            <person name="Wedrychowicz H."/>
        </authorList>
    </citation>
    <scope>NUCLEOTIDE SEQUENCE [LARGE SCALE GENOMIC DNA]</scope>
    <source>
        <strain evidence="2 4">DSM 784</strain>
    </source>
</reference>
<dbReference type="EMBL" id="CP140154">
    <property type="protein sequence ID" value="WQG92132.1"/>
    <property type="molecule type" value="Genomic_DNA"/>
</dbReference>
<dbReference type="CDD" id="cd00038">
    <property type="entry name" value="CAP_ED"/>
    <property type="match status" value="1"/>
</dbReference>
<organism evidence="2 4">
    <name type="scientific">Chitinophaga sancti</name>
    <dbReference type="NCBI Taxonomy" id="1004"/>
    <lineage>
        <taxon>Bacteria</taxon>
        <taxon>Pseudomonadati</taxon>
        <taxon>Bacteroidota</taxon>
        <taxon>Chitinophagia</taxon>
        <taxon>Chitinophagales</taxon>
        <taxon>Chitinophagaceae</taxon>
        <taxon>Chitinophaga</taxon>
    </lineage>
</organism>
<dbReference type="AlphaFoldDB" id="A0A1K1SZ05"/>
<evidence type="ECO:0000313" key="2">
    <source>
        <dbReference type="EMBL" id="SFW89531.1"/>
    </source>
</evidence>
<name>A0A1K1SZ05_9BACT</name>
<evidence type="ECO:0000313" key="3">
    <source>
        <dbReference type="EMBL" id="WQG92132.1"/>
    </source>
</evidence>
<evidence type="ECO:0000313" key="4">
    <source>
        <dbReference type="Proteomes" id="UP000183788"/>
    </source>
</evidence>
<gene>
    <name evidence="2" type="ORF">SAMN05661012_06452</name>
    <name evidence="3" type="ORF">SR876_11510</name>
</gene>
<accession>A0A1K1SZ05</accession>
<evidence type="ECO:0000259" key="1">
    <source>
        <dbReference type="Pfam" id="PF00027"/>
    </source>
</evidence>
<dbReference type="EMBL" id="FPIZ01000041">
    <property type="protein sequence ID" value="SFW89531.1"/>
    <property type="molecule type" value="Genomic_DNA"/>
</dbReference>
<feature type="domain" description="Cyclic nucleotide-binding" evidence="1">
    <location>
        <begin position="32"/>
        <end position="118"/>
    </location>
</feature>
<dbReference type="InterPro" id="IPR000595">
    <property type="entry name" value="cNMP-bd_dom"/>
</dbReference>
<dbReference type="InterPro" id="IPR014710">
    <property type="entry name" value="RmlC-like_jellyroll"/>
</dbReference>
<dbReference type="Pfam" id="PF00027">
    <property type="entry name" value="cNMP_binding"/>
    <property type="match status" value="1"/>
</dbReference>
<dbReference type="Proteomes" id="UP001326715">
    <property type="component" value="Chromosome"/>
</dbReference>
<protein>
    <submittedName>
        <fullName evidence="3">Crp/Fnr family transcriptional regulator</fullName>
    </submittedName>
    <submittedName>
        <fullName evidence="2">cAMP-binding domain of CRP or a regulatory subunit of cAMP-dependent protein kinases</fullName>
    </submittedName>
</protein>
<dbReference type="Gene3D" id="2.60.120.10">
    <property type="entry name" value="Jelly Rolls"/>
    <property type="match status" value="1"/>
</dbReference>
<dbReference type="RefSeq" id="WP_072366335.1">
    <property type="nucleotide sequence ID" value="NZ_CBHWAX010000023.1"/>
</dbReference>
<dbReference type="OrthoDB" id="663011at2"/>
<dbReference type="GO" id="GO:0016301">
    <property type="term" value="F:kinase activity"/>
    <property type="evidence" value="ECO:0007669"/>
    <property type="project" value="UniProtKB-KW"/>
</dbReference>
<dbReference type="Proteomes" id="UP000183788">
    <property type="component" value="Unassembled WGS sequence"/>
</dbReference>
<keyword evidence="2" id="KW-0418">Kinase</keyword>
<keyword evidence="5" id="KW-1185">Reference proteome</keyword>
<dbReference type="STRING" id="1004.SAMN05661012_06452"/>